<dbReference type="Proteomes" id="UP000663840">
    <property type="component" value="Unassembled WGS sequence"/>
</dbReference>
<dbReference type="Pfam" id="PF00188">
    <property type="entry name" value="CAP"/>
    <property type="match status" value="1"/>
</dbReference>
<gene>
    <name evidence="4" type="ORF">RDB_LOCUS30448</name>
</gene>
<evidence type="ECO:0000256" key="2">
    <source>
        <dbReference type="SAM" id="SignalP"/>
    </source>
</evidence>
<dbReference type="SMART" id="SM00198">
    <property type="entry name" value="SCP"/>
    <property type="match status" value="1"/>
</dbReference>
<feature type="domain" description="SCP" evidence="3">
    <location>
        <begin position="193"/>
        <end position="323"/>
    </location>
</feature>
<organism evidence="4 5">
    <name type="scientific">Rhizoctonia solani</name>
    <dbReference type="NCBI Taxonomy" id="456999"/>
    <lineage>
        <taxon>Eukaryota</taxon>
        <taxon>Fungi</taxon>
        <taxon>Dikarya</taxon>
        <taxon>Basidiomycota</taxon>
        <taxon>Agaricomycotina</taxon>
        <taxon>Agaricomycetes</taxon>
        <taxon>Cantharellales</taxon>
        <taxon>Ceratobasidiaceae</taxon>
        <taxon>Rhizoctonia</taxon>
    </lineage>
</organism>
<dbReference type="InterPro" id="IPR035940">
    <property type="entry name" value="CAP_sf"/>
</dbReference>
<name>A0A8H2WNF2_9AGAM</name>
<accession>A0A8H2WNF2</accession>
<dbReference type="PANTHER" id="PTHR10334">
    <property type="entry name" value="CYSTEINE-RICH SECRETORY PROTEIN-RELATED"/>
    <property type="match status" value="1"/>
</dbReference>
<evidence type="ECO:0000256" key="1">
    <source>
        <dbReference type="SAM" id="MobiDB-lite"/>
    </source>
</evidence>
<feature type="chain" id="PRO_5034304406" description="SCP domain-containing protein" evidence="2">
    <location>
        <begin position="20"/>
        <end position="331"/>
    </location>
</feature>
<reference evidence="4" key="1">
    <citation type="submission" date="2021-01" db="EMBL/GenBank/DDBJ databases">
        <authorList>
            <person name="Kaushik A."/>
        </authorList>
    </citation>
    <scope>NUCLEOTIDE SEQUENCE</scope>
    <source>
        <strain evidence="4">AG1-1A</strain>
    </source>
</reference>
<dbReference type="Gene3D" id="3.40.33.10">
    <property type="entry name" value="CAP"/>
    <property type="match status" value="1"/>
</dbReference>
<dbReference type="InterPro" id="IPR014044">
    <property type="entry name" value="CAP_dom"/>
</dbReference>
<protein>
    <recommendedName>
        <fullName evidence="3">SCP domain-containing protein</fullName>
    </recommendedName>
</protein>
<evidence type="ECO:0000313" key="5">
    <source>
        <dbReference type="Proteomes" id="UP000663840"/>
    </source>
</evidence>
<dbReference type="InterPro" id="IPR001283">
    <property type="entry name" value="CRISP-related"/>
</dbReference>
<dbReference type="EMBL" id="CAJMWR010000622">
    <property type="protein sequence ID" value="CAE6390850.1"/>
    <property type="molecule type" value="Genomic_DNA"/>
</dbReference>
<dbReference type="AlphaFoldDB" id="A0A8H2WNF2"/>
<sequence>MTRLSIIASVALAAGFAAAAPAPIIPHDRYHNHQVANANWNNQFSGWLTVRPSVRTFTYARTHTRHHTKWYYTRTRTYTLSATAPPATSTAPPAPTTAPTTPAAPEPTSVEFSSAAPEPTSEAPAPSSSAPEISETPVPEPTSTETPVETSSLPEATSTSAAPTTTAAPTTVAPTTAAPTTTSKPSEGNSGNAEIDAYLKGHNDIRANHGAVPLTWAPDLAAAAAKWAEKCVWKHSQGEVGAFGENLAAGSGLGAAAAVKMWTDEASEYNPNNPQYSHFTQVVWKATTEVGCAVRSCNGLLSGYSGAVNFHVCEYRSPGNVIGQFAQNVQV</sequence>
<dbReference type="SUPFAM" id="SSF55797">
    <property type="entry name" value="PR-1-like"/>
    <property type="match status" value="1"/>
</dbReference>
<feature type="signal peptide" evidence="2">
    <location>
        <begin position="1"/>
        <end position="19"/>
    </location>
</feature>
<evidence type="ECO:0000259" key="3">
    <source>
        <dbReference type="SMART" id="SM00198"/>
    </source>
</evidence>
<feature type="region of interest" description="Disordered" evidence="1">
    <location>
        <begin position="82"/>
        <end position="194"/>
    </location>
</feature>
<comment type="caution">
    <text evidence="4">The sequence shown here is derived from an EMBL/GenBank/DDBJ whole genome shotgun (WGS) entry which is preliminary data.</text>
</comment>
<proteinExistence type="predicted"/>
<dbReference type="PRINTS" id="PR00837">
    <property type="entry name" value="V5TPXLIKE"/>
</dbReference>
<feature type="compositionally biased region" description="Low complexity" evidence="1">
    <location>
        <begin position="82"/>
        <end position="186"/>
    </location>
</feature>
<keyword evidence="2" id="KW-0732">Signal</keyword>
<evidence type="ECO:0000313" key="4">
    <source>
        <dbReference type="EMBL" id="CAE6390850.1"/>
    </source>
</evidence>